<dbReference type="Proteomes" id="UP001138686">
    <property type="component" value="Unassembled WGS sequence"/>
</dbReference>
<reference evidence="2" key="1">
    <citation type="submission" date="2021-07" db="EMBL/GenBank/DDBJ databases">
        <title>Aureisphaera sp. CAU 1614 isolated from sea sediment.</title>
        <authorList>
            <person name="Kim W."/>
        </authorList>
    </citation>
    <scope>NUCLEOTIDE SEQUENCE</scope>
    <source>
        <strain evidence="2">CAU 1614</strain>
    </source>
</reference>
<evidence type="ECO:0000259" key="1">
    <source>
        <dbReference type="Pfam" id="PF01764"/>
    </source>
</evidence>
<dbReference type="GO" id="GO:0006629">
    <property type="term" value="P:lipid metabolic process"/>
    <property type="evidence" value="ECO:0007669"/>
    <property type="project" value="InterPro"/>
</dbReference>
<sequence>MKTEVESIGSGFQNTKDTNSRAIGDVIAMQMASITYCSLDGSNSVKNTLKQYLPSWQLVWEPVQAIQGDWAFIAYNGVQYVIAIRGSILNFSWGAFDNWFKQDFNLFTQVPWTYTDDTSINPKISKGSSESLTNLMQLVDNNGDTMLSFLQKNAFPQEKWICITGHSLGANSATIVGPWLQYELLKGGYTMPTIFSILTFAAPCSWNAGFAEQFDANLTHTWRYYNEIDVVPYSATNIIGVGNLFPSPAPNAHNITVTYDGITVSLAEACDAIQASLDISEAINKSWYTPVNQYRGSIALNTGKEIFSVTGKDPLEQWFEQVGQQHAHNHYLKWLGSGPLTCAK</sequence>
<name>A0A9X1JYT2_9FLAO</name>
<organism evidence="2 3">
    <name type="scientific">Halomarinibacterium sedimenti</name>
    <dbReference type="NCBI Taxonomy" id="2857106"/>
    <lineage>
        <taxon>Bacteria</taxon>
        <taxon>Pseudomonadati</taxon>
        <taxon>Bacteroidota</taxon>
        <taxon>Flavobacteriia</taxon>
        <taxon>Flavobacteriales</taxon>
        <taxon>Flavobacteriaceae</taxon>
        <taxon>Halomarinibacterium</taxon>
    </lineage>
</organism>
<dbReference type="AlphaFoldDB" id="A0A9X1JYT2"/>
<dbReference type="Pfam" id="PF01764">
    <property type="entry name" value="Lipase_3"/>
    <property type="match status" value="1"/>
</dbReference>
<comment type="caution">
    <text evidence="2">The sequence shown here is derived from an EMBL/GenBank/DDBJ whole genome shotgun (WGS) entry which is preliminary data.</text>
</comment>
<evidence type="ECO:0000313" key="2">
    <source>
        <dbReference type="EMBL" id="MBW2937847.1"/>
    </source>
</evidence>
<protein>
    <recommendedName>
        <fullName evidence="1">Fungal lipase-type domain-containing protein</fullName>
    </recommendedName>
</protein>
<gene>
    <name evidence="2" type="ORF">KXJ69_06985</name>
</gene>
<dbReference type="EMBL" id="JAHWDP010000002">
    <property type="protein sequence ID" value="MBW2937847.1"/>
    <property type="molecule type" value="Genomic_DNA"/>
</dbReference>
<evidence type="ECO:0000313" key="3">
    <source>
        <dbReference type="Proteomes" id="UP001138686"/>
    </source>
</evidence>
<accession>A0A9X1JYT2</accession>
<keyword evidence="3" id="KW-1185">Reference proteome</keyword>
<dbReference type="InterPro" id="IPR002921">
    <property type="entry name" value="Fungal_lipase-type"/>
</dbReference>
<dbReference type="RefSeq" id="WP_219052275.1">
    <property type="nucleotide sequence ID" value="NZ_JAHWDP010000002.1"/>
</dbReference>
<feature type="domain" description="Fungal lipase-type" evidence="1">
    <location>
        <begin position="82"/>
        <end position="234"/>
    </location>
</feature>
<proteinExistence type="predicted"/>